<sequence>MGLSGIFSRKPKKGVREDLPAEVKRVVEVLRRVKGPEAGLNIVDEGLVYGITVEGKEADVFLLMARSTPKCHFCQMIAINVQRKILGDIIKVLREEGFNKIKVYNELGLLMEEG</sequence>
<evidence type="ECO:0000313" key="2">
    <source>
        <dbReference type="EMBL" id="KUH34497.1"/>
    </source>
</evidence>
<comment type="caution">
    <text evidence="2">The sequence shown here is derived from an EMBL/GenBank/DDBJ whole genome shotgun (WGS) entry which is preliminary data.</text>
</comment>
<dbReference type="Proteomes" id="UP000053462">
    <property type="component" value="Unassembled WGS sequence"/>
</dbReference>
<dbReference type="SUPFAM" id="SSF117916">
    <property type="entry name" value="Fe-S cluster assembly (FSCA) domain-like"/>
    <property type="match status" value="1"/>
</dbReference>
<protein>
    <recommendedName>
        <fullName evidence="1">MIP18 family-like domain-containing protein</fullName>
    </recommendedName>
</protein>
<proteinExistence type="predicted"/>
<dbReference type="Gene3D" id="3.30.300.130">
    <property type="entry name" value="Fe-S cluster assembly (FSCA)"/>
    <property type="match status" value="1"/>
</dbReference>
<dbReference type="STRING" id="227598.APY94_01365"/>
<dbReference type="RefSeq" id="WP_058937932.1">
    <property type="nucleotide sequence ID" value="NZ_LLYW01000004.1"/>
</dbReference>
<dbReference type="Pfam" id="PF01883">
    <property type="entry name" value="FeS_assembly_P"/>
    <property type="match status" value="1"/>
</dbReference>
<feature type="domain" description="MIP18 family-like" evidence="1">
    <location>
        <begin position="25"/>
        <end position="85"/>
    </location>
</feature>
<accession>A0A100XZI6</accession>
<evidence type="ECO:0000259" key="1">
    <source>
        <dbReference type="Pfam" id="PF01883"/>
    </source>
</evidence>
<dbReference type="OrthoDB" id="371709at2157"/>
<gene>
    <name evidence="2" type="ORF">APY94_01365</name>
</gene>
<dbReference type="AlphaFoldDB" id="A0A100XZI6"/>
<dbReference type="InterPro" id="IPR034904">
    <property type="entry name" value="FSCA_dom_sf"/>
</dbReference>
<reference evidence="2 3" key="1">
    <citation type="submission" date="2015-10" db="EMBL/GenBank/DDBJ databases">
        <title>Draft genome sequence of Thermococcus celericrescens strain DSM 17994.</title>
        <authorList>
            <person name="Hong S.-J."/>
            <person name="Park C.-E."/>
            <person name="Shin J.-H."/>
        </authorList>
    </citation>
    <scope>NUCLEOTIDE SEQUENCE [LARGE SCALE GENOMIC DNA]</scope>
    <source>
        <strain evidence="2 3">DSM 17994</strain>
    </source>
</reference>
<keyword evidence="3" id="KW-1185">Reference proteome</keyword>
<organism evidence="2 3">
    <name type="scientific">Thermococcus celericrescens</name>
    <dbReference type="NCBI Taxonomy" id="227598"/>
    <lineage>
        <taxon>Archaea</taxon>
        <taxon>Methanobacteriati</taxon>
        <taxon>Methanobacteriota</taxon>
        <taxon>Thermococci</taxon>
        <taxon>Thermococcales</taxon>
        <taxon>Thermococcaceae</taxon>
        <taxon>Thermococcus</taxon>
    </lineage>
</organism>
<evidence type="ECO:0000313" key="3">
    <source>
        <dbReference type="Proteomes" id="UP000053462"/>
    </source>
</evidence>
<name>A0A100XZI6_9EURY</name>
<dbReference type="EMBL" id="LLYW01000004">
    <property type="protein sequence ID" value="KUH34497.1"/>
    <property type="molecule type" value="Genomic_DNA"/>
</dbReference>
<dbReference type="InterPro" id="IPR002744">
    <property type="entry name" value="MIP18-like"/>
</dbReference>